<dbReference type="EMBL" id="MUYA01000010">
    <property type="protein sequence ID" value="OOR98621.1"/>
    <property type="molecule type" value="Genomic_DNA"/>
</dbReference>
<dbReference type="GO" id="GO:0005886">
    <property type="term" value="C:plasma membrane"/>
    <property type="evidence" value="ECO:0007669"/>
    <property type="project" value="UniProtKB-SubCell"/>
</dbReference>
<keyword evidence="5 8" id="KW-1133">Transmembrane helix</keyword>
<gene>
    <name evidence="10" type="ORF">B0187_08100</name>
</gene>
<name>A0A1T0AQU9_9PAST</name>
<reference evidence="10 11" key="1">
    <citation type="submission" date="2017-02" db="EMBL/GenBank/DDBJ databases">
        <title>Draft genome sequence of Haemophilus paracuniculus CCUG 43573 type strain.</title>
        <authorList>
            <person name="Engstrom-Jakobsson H."/>
            <person name="Salva-Serra F."/>
            <person name="Thorell K."/>
            <person name="Gonzales-Siles L."/>
            <person name="Karlsson R."/>
            <person name="Boulund F."/>
            <person name="Engstrand L."/>
            <person name="Kristiansson E."/>
            <person name="Moore E."/>
        </authorList>
    </citation>
    <scope>NUCLEOTIDE SEQUENCE [LARGE SCALE GENOMIC DNA]</scope>
    <source>
        <strain evidence="10 11">CCUG 43573</strain>
    </source>
</reference>
<dbReference type="CDD" id="cd06259">
    <property type="entry name" value="YdcF-like"/>
    <property type="match status" value="1"/>
</dbReference>
<evidence type="ECO:0000313" key="11">
    <source>
        <dbReference type="Proteomes" id="UP000190867"/>
    </source>
</evidence>
<keyword evidence="4 8" id="KW-0812">Transmembrane</keyword>
<evidence type="ECO:0000313" key="10">
    <source>
        <dbReference type="EMBL" id="OOR98621.1"/>
    </source>
</evidence>
<evidence type="ECO:0000256" key="5">
    <source>
        <dbReference type="ARBA" id="ARBA00022989"/>
    </source>
</evidence>
<comment type="subcellular location">
    <subcellularLocation>
        <location evidence="1">Cell inner membrane</location>
        <topology evidence="1">Single-pass membrane protein</topology>
    </subcellularLocation>
</comment>
<keyword evidence="11" id="KW-1185">Reference proteome</keyword>
<keyword evidence="6 8" id="KW-0472">Membrane</keyword>
<accession>A0A1T0AQU9</accession>
<evidence type="ECO:0000256" key="4">
    <source>
        <dbReference type="ARBA" id="ARBA00022692"/>
    </source>
</evidence>
<dbReference type="AlphaFoldDB" id="A0A1T0AQU9"/>
<dbReference type="PANTHER" id="PTHR30336">
    <property type="entry name" value="INNER MEMBRANE PROTEIN, PROBABLE PERMEASE"/>
    <property type="match status" value="1"/>
</dbReference>
<dbReference type="Proteomes" id="UP000190867">
    <property type="component" value="Unassembled WGS sequence"/>
</dbReference>
<evidence type="ECO:0000256" key="2">
    <source>
        <dbReference type="ARBA" id="ARBA00022475"/>
    </source>
</evidence>
<feature type="transmembrane region" description="Helical" evidence="8">
    <location>
        <begin position="20"/>
        <end position="42"/>
    </location>
</feature>
<evidence type="ECO:0000256" key="7">
    <source>
        <dbReference type="ARBA" id="ARBA00037355"/>
    </source>
</evidence>
<evidence type="ECO:0000259" key="9">
    <source>
        <dbReference type="Pfam" id="PF02698"/>
    </source>
</evidence>
<organism evidence="10 11">
    <name type="scientific">Haemophilus paracuniculus</name>
    <dbReference type="NCBI Taxonomy" id="734"/>
    <lineage>
        <taxon>Bacteria</taxon>
        <taxon>Pseudomonadati</taxon>
        <taxon>Pseudomonadota</taxon>
        <taxon>Gammaproteobacteria</taxon>
        <taxon>Pasteurellales</taxon>
        <taxon>Pasteurellaceae</taxon>
        <taxon>Haemophilus</taxon>
    </lineage>
</organism>
<evidence type="ECO:0000256" key="1">
    <source>
        <dbReference type="ARBA" id="ARBA00004377"/>
    </source>
</evidence>
<dbReference type="Pfam" id="PF02698">
    <property type="entry name" value="DUF218"/>
    <property type="match status" value="1"/>
</dbReference>
<proteinExistence type="predicted"/>
<keyword evidence="3" id="KW-0997">Cell inner membrane</keyword>
<evidence type="ECO:0000256" key="6">
    <source>
        <dbReference type="ARBA" id="ARBA00023136"/>
    </source>
</evidence>
<comment type="caution">
    <text evidence="10">The sequence shown here is derived from an EMBL/GenBank/DDBJ whole genome shotgun (WGS) entry which is preliminary data.</text>
</comment>
<dbReference type="InterPro" id="IPR051599">
    <property type="entry name" value="Cell_Envelope_Assoc"/>
</dbReference>
<evidence type="ECO:0000256" key="8">
    <source>
        <dbReference type="SAM" id="Phobius"/>
    </source>
</evidence>
<comment type="function">
    <text evidence="7">Participates in the barrier function of the cell envelope.</text>
</comment>
<evidence type="ECO:0000256" key="3">
    <source>
        <dbReference type="ARBA" id="ARBA00022519"/>
    </source>
</evidence>
<protein>
    <recommendedName>
        <fullName evidence="9">DUF218 domain-containing protein</fullName>
    </recommendedName>
</protein>
<dbReference type="InterPro" id="IPR003848">
    <property type="entry name" value="DUF218"/>
</dbReference>
<dbReference type="STRING" id="734.B0187_08100"/>
<feature type="domain" description="DUF218" evidence="9">
    <location>
        <begin position="66"/>
        <end position="189"/>
    </location>
</feature>
<sequence>MTDQTPQSLSSSRFTKCKKISLWLMKWGFFAVCGLFITMLLIDQITSYLVRDKIYTDIEKLPTNKYAVVLGTAKFYTQGSPNLYYKYRLEAAHRLMKADKVEYLLVSGDNRTPYYNEPKTMTNDLRRMGIENRLIKQDFAGYRTLDSIVRADKVYQVQPFTIVSQKFHCERALFIAKYHNINAVCYVAEYPQGYIKVRLREFFARTGMVLDYLLGTKPETLEDLKSK</sequence>
<dbReference type="OrthoDB" id="9782395at2"/>
<dbReference type="PANTHER" id="PTHR30336:SF0">
    <property type="entry name" value="PROTEIN SANA"/>
    <property type="match status" value="1"/>
</dbReference>
<keyword evidence="2" id="KW-1003">Cell membrane</keyword>